<reference evidence="16 17" key="1">
    <citation type="submission" date="2023-04" db="EMBL/GenBank/DDBJ databases">
        <title>A long-awaited taxogenomic arrangement of the family Halomonadaceae.</title>
        <authorList>
            <person name="De La Haba R."/>
            <person name="Chuvochina M."/>
            <person name="Wittouck S."/>
            <person name="Arahal D.R."/>
            <person name="Sanchez-Porro C."/>
            <person name="Hugenholtz P."/>
            <person name="Ventosa A."/>
        </authorList>
    </citation>
    <scope>NUCLEOTIDE SEQUENCE [LARGE SCALE GENOMIC DNA]</scope>
    <source>
        <strain evidence="16 17">DSM 23530</strain>
    </source>
</reference>
<evidence type="ECO:0000256" key="3">
    <source>
        <dbReference type="ARBA" id="ARBA00022448"/>
    </source>
</evidence>
<dbReference type="RefSeq" id="WP_309652989.1">
    <property type="nucleotide sequence ID" value="NZ_JARWAK010000009.1"/>
</dbReference>
<sequence>MPPVPACGVHVANRRLGATLATLSCLLPGPALAETSSPDELERILVVGAAPDQASETSGDYTSPANRSATGLSLTPRETPQSVSVITHRRIQDQGLETSGEILESAPGVSMTRSDSNRRSYSSRGFSISSFQFDGLLTPINNFWNFGDTDWDSILYDRVEVVRGATGLMTGAGEPSASVNFIRKRPLDEPQIRAGIAAGSHDRRRVSADISTPLSDDGRVGMRLIAAKDTRDSHVAHLSDDSETFYGVVQAEPSEATTLRAGLEYQHNQTDGAGSGFPLFHADGSRTDYDRSAANNTRWSHFFNETTRGFVDLGHTLDNGWTLRAAYSHDDGNYGLRYLYRGGYPDRYTGQGMSPYFANYRGDRTRRDLHLTAEGEVSLFDRRHELGLGWMRVEDQMTIGLASPRGGYPDIGGFFGDDYHRVPEPDWGRHDTIDDGRIVQRGGYAVARLSLADPLSLIAGVRLSDWEIDQTYYGDRRRYAYEDELTPYAGLIYDLDERVSVYASYTSIFDAQNKRAPDGSLLDPVRGDSYEAGLKASLLDGRLDAALAVYRTDQQDLGEAIPGEEVSGRPGTQAYRAVDGARVEGFEAEVVGELADGWRLSASYTLADAEDADGEATNTDHPRQQLKLFTSYRLPGAWQGLTLGGGARWQSETHRQASSPNGSTRVGQDAYLVADLMARYRFSDRLSAQLDVNNVFDERYYEQIGFYSQAWWGEPRSAVLSLDWQW</sequence>
<dbReference type="PANTHER" id="PTHR32552">
    <property type="entry name" value="FERRICHROME IRON RECEPTOR-RELATED"/>
    <property type="match status" value="1"/>
</dbReference>
<dbReference type="InterPro" id="IPR036942">
    <property type="entry name" value="Beta-barrel_TonB_sf"/>
</dbReference>
<evidence type="ECO:0000259" key="15">
    <source>
        <dbReference type="Pfam" id="PF07715"/>
    </source>
</evidence>
<accession>A0ABU1G3B4</accession>
<evidence type="ECO:0000256" key="7">
    <source>
        <dbReference type="ARBA" id="ARBA00023136"/>
    </source>
</evidence>
<dbReference type="Proteomes" id="UP001264519">
    <property type="component" value="Unassembled WGS sequence"/>
</dbReference>
<dbReference type="InterPro" id="IPR039426">
    <property type="entry name" value="TonB-dep_rcpt-like"/>
</dbReference>
<evidence type="ECO:0000256" key="6">
    <source>
        <dbReference type="ARBA" id="ARBA00023077"/>
    </source>
</evidence>
<gene>
    <name evidence="16" type="ORF">QC818_11405</name>
</gene>
<keyword evidence="8 16" id="KW-0675">Receptor</keyword>
<name>A0ABU1G3B4_9GAMM</name>
<dbReference type="CDD" id="cd01347">
    <property type="entry name" value="ligand_gated_channel"/>
    <property type="match status" value="1"/>
</dbReference>
<evidence type="ECO:0000256" key="11">
    <source>
        <dbReference type="RuleBase" id="RU003357"/>
    </source>
</evidence>
<proteinExistence type="inferred from homology"/>
<feature type="chain" id="PRO_5046235253" evidence="13">
    <location>
        <begin position="34"/>
        <end position="726"/>
    </location>
</feature>
<keyword evidence="13" id="KW-0732">Signal</keyword>
<keyword evidence="17" id="KW-1185">Reference proteome</keyword>
<feature type="region of interest" description="Disordered" evidence="12">
    <location>
        <begin position="51"/>
        <end position="84"/>
    </location>
</feature>
<dbReference type="InterPro" id="IPR000531">
    <property type="entry name" value="Beta-barrel_TonB"/>
</dbReference>
<dbReference type="InterPro" id="IPR010105">
    <property type="entry name" value="TonB_sidphr_rcpt"/>
</dbReference>
<dbReference type="Pfam" id="PF07715">
    <property type="entry name" value="Plug"/>
    <property type="match status" value="1"/>
</dbReference>
<feature type="compositionally biased region" description="Polar residues" evidence="12">
    <location>
        <begin position="54"/>
        <end position="84"/>
    </location>
</feature>
<evidence type="ECO:0000256" key="2">
    <source>
        <dbReference type="ARBA" id="ARBA00009810"/>
    </source>
</evidence>
<feature type="signal peptide" evidence="13">
    <location>
        <begin position="1"/>
        <end position="33"/>
    </location>
</feature>
<evidence type="ECO:0000256" key="9">
    <source>
        <dbReference type="ARBA" id="ARBA00023237"/>
    </source>
</evidence>
<dbReference type="NCBIfam" id="TIGR01783">
    <property type="entry name" value="TonB-siderophor"/>
    <property type="match status" value="1"/>
</dbReference>
<dbReference type="Pfam" id="PF00593">
    <property type="entry name" value="TonB_dep_Rec_b-barrel"/>
    <property type="match status" value="1"/>
</dbReference>
<keyword evidence="7 10" id="KW-0472">Membrane</keyword>
<evidence type="ECO:0000256" key="4">
    <source>
        <dbReference type="ARBA" id="ARBA00022452"/>
    </source>
</evidence>
<evidence type="ECO:0000256" key="13">
    <source>
        <dbReference type="SAM" id="SignalP"/>
    </source>
</evidence>
<dbReference type="Gene3D" id="2.40.170.20">
    <property type="entry name" value="TonB-dependent receptor, beta-barrel domain"/>
    <property type="match status" value="1"/>
</dbReference>
<protein>
    <submittedName>
        <fullName evidence="16">TonB-dependent siderophore receptor</fullName>
    </submittedName>
</protein>
<keyword evidence="4 10" id="KW-1134">Transmembrane beta strand</keyword>
<evidence type="ECO:0000313" key="16">
    <source>
        <dbReference type="EMBL" id="MDR5867396.1"/>
    </source>
</evidence>
<comment type="caution">
    <text evidence="16">The sequence shown here is derived from an EMBL/GenBank/DDBJ whole genome shotgun (WGS) entry which is preliminary data.</text>
</comment>
<evidence type="ECO:0000256" key="8">
    <source>
        <dbReference type="ARBA" id="ARBA00023170"/>
    </source>
</evidence>
<dbReference type="EMBL" id="JARWAK010000009">
    <property type="protein sequence ID" value="MDR5867396.1"/>
    <property type="molecule type" value="Genomic_DNA"/>
</dbReference>
<comment type="similarity">
    <text evidence="2 10 11">Belongs to the TonB-dependent receptor family.</text>
</comment>
<organism evidence="16 17">
    <name type="scientific">Halomonas koreensis</name>
    <dbReference type="NCBI Taxonomy" id="245385"/>
    <lineage>
        <taxon>Bacteria</taxon>
        <taxon>Pseudomonadati</taxon>
        <taxon>Pseudomonadota</taxon>
        <taxon>Gammaproteobacteria</taxon>
        <taxon>Oceanospirillales</taxon>
        <taxon>Halomonadaceae</taxon>
        <taxon>Halomonas</taxon>
    </lineage>
</organism>
<evidence type="ECO:0000256" key="12">
    <source>
        <dbReference type="SAM" id="MobiDB-lite"/>
    </source>
</evidence>
<dbReference type="Gene3D" id="2.170.130.10">
    <property type="entry name" value="TonB-dependent receptor, plug domain"/>
    <property type="match status" value="1"/>
</dbReference>
<dbReference type="InterPro" id="IPR012910">
    <property type="entry name" value="Plug_dom"/>
</dbReference>
<dbReference type="InterPro" id="IPR037066">
    <property type="entry name" value="Plug_dom_sf"/>
</dbReference>
<dbReference type="PANTHER" id="PTHR32552:SF74">
    <property type="entry name" value="HYDROXAMATE SIDEROPHORE RECEPTOR FHUE"/>
    <property type="match status" value="1"/>
</dbReference>
<keyword evidence="6 11" id="KW-0798">TonB box</keyword>
<evidence type="ECO:0000256" key="10">
    <source>
        <dbReference type="PROSITE-ProRule" id="PRU01360"/>
    </source>
</evidence>
<keyword evidence="9 10" id="KW-0998">Cell outer membrane</keyword>
<evidence type="ECO:0000256" key="1">
    <source>
        <dbReference type="ARBA" id="ARBA00004571"/>
    </source>
</evidence>
<dbReference type="SUPFAM" id="SSF56935">
    <property type="entry name" value="Porins"/>
    <property type="match status" value="1"/>
</dbReference>
<dbReference type="PROSITE" id="PS52016">
    <property type="entry name" value="TONB_DEPENDENT_REC_3"/>
    <property type="match status" value="1"/>
</dbReference>
<evidence type="ECO:0000313" key="17">
    <source>
        <dbReference type="Proteomes" id="UP001264519"/>
    </source>
</evidence>
<evidence type="ECO:0000259" key="14">
    <source>
        <dbReference type="Pfam" id="PF00593"/>
    </source>
</evidence>
<keyword evidence="3 10" id="KW-0813">Transport</keyword>
<feature type="domain" description="TonB-dependent receptor plug" evidence="15">
    <location>
        <begin position="76"/>
        <end position="176"/>
    </location>
</feature>
<keyword evidence="5 10" id="KW-0812">Transmembrane</keyword>
<feature type="domain" description="TonB-dependent receptor-like beta-barrel" evidence="14">
    <location>
        <begin position="254"/>
        <end position="695"/>
    </location>
</feature>
<evidence type="ECO:0000256" key="5">
    <source>
        <dbReference type="ARBA" id="ARBA00022692"/>
    </source>
</evidence>
<comment type="subcellular location">
    <subcellularLocation>
        <location evidence="1 10">Cell outer membrane</location>
        <topology evidence="1 10">Multi-pass membrane protein</topology>
    </subcellularLocation>
</comment>